<dbReference type="SMART" id="SM00198">
    <property type="entry name" value="SCP"/>
    <property type="match status" value="1"/>
</dbReference>
<keyword evidence="2" id="KW-1133">Transmembrane helix</keyword>
<proteinExistence type="inferred from homology"/>
<comment type="similarity">
    <text evidence="1">Belongs to the CRISP family.</text>
</comment>
<name>A0A852CKD3_9PICI</name>
<reference evidence="4" key="1">
    <citation type="submission" date="2019-09" db="EMBL/GenBank/DDBJ databases">
        <title>Bird 10,000 Genomes (B10K) Project - Family phase.</title>
        <authorList>
            <person name="Zhang G."/>
        </authorList>
    </citation>
    <scope>NUCLEOTIDE SEQUENCE</scope>
    <source>
        <strain evidence="4">B10K-DU-001-30</strain>
        <tissue evidence="4">Muscle</tissue>
    </source>
</reference>
<dbReference type="PROSITE" id="PS01009">
    <property type="entry name" value="CRISP_1"/>
    <property type="match status" value="1"/>
</dbReference>
<dbReference type="SUPFAM" id="SSF55797">
    <property type="entry name" value="PR-1-like"/>
    <property type="match status" value="1"/>
</dbReference>
<feature type="domain" description="SCP" evidence="3">
    <location>
        <begin position="11"/>
        <end position="155"/>
    </location>
</feature>
<comment type="caution">
    <text evidence="4">The sequence shown here is derived from an EMBL/GenBank/DDBJ whole genome shotgun (WGS) entry which is preliminary data.</text>
</comment>
<dbReference type="Gene3D" id="3.40.33.10">
    <property type="entry name" value="CAP"/>
    <property type="match status" value="1"/>
</dbReference>
<dbReference type="AlphaFoldDB" id="A0A852CKD3"/>
<keyword evidence="2" id="KW-0812">Transmembrane</keyword>
<evidence type="ECO:0000256" key="2">
    <source>
        <dbReference type="SAM" id="Phobius"/>
    </source>
</evidence>
<evidence type="ECO:0000313" key="4">
    <source>
        <dbReference type="EMBL" id="NXP79560.1"/>
    </source>
</evidence>
<feature type="non-terminal residue" evidence="4">
    <location>
        <position position="180"/>
    </location>
</feature>
<dbReference type="InterPro" id="IPR035940">
    <property type="entry name" value="CAP_sf"/>
</dbReference>
<dbReference type="PROSITE" id="PS01010">
    <property type="entry name" value="CRISP_2"/>
    <property type="match status" value="1"/>
</dbReference>
<keyword evidence="5" id="KW-1185">Reference proteome</keyword>
<sequence length="180" mass="19672">GFDALSASKADQKKLIIDSHNALRRGVNPTASNMMKMVSCLLMTMELLPLFAFSHVSVFCAFLSTFLLSAVQCGENLFMSTAPVPWTAVTQAWYNEKKDFTYGSGAKTPGAVIGHYTQMVWHNSYLLGCAAAFCPNKTYKYFYVCHYCPAGNLLSSIKTPYKAGKPCADCPNACEKGLCS</sequence>
<dbReference type="Pfam" id="PF00188">
    <property type="entry name" value="CAP"/>
    <property type="match status" value="1"/>
</dbReference>
<accession>A0A852CKD3</accession>
<dbReference type="Proteomes" id="UP000611227">
    <property type="component" value="Unassembled WGS sequence"/>
</dbReference>
<dbReference type="InterPro" id="IPR018244">
    <property type="entry name" value="Allrgn_V5/Tpx1_CS"/>
</dbReference>
<keyword evidence="2" id="KW-0472">Membrane</keyword>
<dbReference type="PANTHER" id="PTHR10334">
    <property type="entry name" value="CYSTEINE-RICH SECRETORY PROTEIN-RELATED"/>
    <property type="match status" value="1"/>
</dbReference>
<dbReference type="FunFam" id="3.40.33.10:FF:000005">
    <property type="entry name" value="Cysteine-rich secretory protein 2"/>
    <property type="match status" value="1"/>
</dbReference>
<protein>
    <submittedName>
        <fullName evidence="4">CRIS protein</fullName>
    </submittedName>
</protein>
<feature type="transmembrane region" description="Helical" evidence="2">
    <location>
        <begin position="47"/>
        <end position="71"/>
    </location>
</feature>
<dbReference type="GO" id="GO:0005576">
    <property type="term" value="C:extracellular region"/>
    <property type="evidence" value="ECO:0007669"/>
    <property type="project" value="InterPro"/>
</dbReference>
<dbReference type="InterPro" id="IPR001283">
    <property type="entry name" value="CRISP-related"/>
</dbReference>
<evidence type="ECO:0000259" key="3">
    <source>
        <dbReference type="SMART" id="SM00198"/>
    </source>
</evidence>
<dbReference type="PRINTS" id="PR00837">
    <property type="entry name" value="V5TPXLIKE"/>
</dbReference>
<dbReference type="InterPro" id="IPR014044">
    <property type="entry name" value="CAP_dom"/>
</dbReference>
<feature type="non-terminal residue" evidence="4">
    <location>
        <position position="1"/>
    </location>
</feature>
<dbReference type="EMBL" id="WBNM01033564">
    <property type="protein sequence ID" value="NXP79560.1"/>
    <property type="molecule type" value="Genomic_DNA"/>
</dbReference>
<evidence type="ECO:0000256" key="1">
    <source>
        <dbReference type="ARBA" id="ARBA00009923"/>
    </source>
</evidence>
<gene>
    <name evidence="4" type="primary">Cris</name>
    <name evidence="4" type="ORF">RAMSUL_R03946</name>
</gene>
<organism evidence="4 5">
    <name type="scientific">Ramphastos sulfuratus</name>
    <dbReference type="NCBI Taxonomy" id="322582"/>
    <lineage>
        <taxon>Eukaryota</taxon>
        <taxon>Metazoa</taxon>
        <taxon>Chordata</taxon>
        <taxon>Craniata</taxon>
        <taxon>Vertebrata</taxon>
        <taxon>Euteleostomi</taxon>
        <taxon>Archelosauria</taxon>
        <taxon>Archosauria</taxon>
        <taxon>Dinosauria</taxon>
        <taxon>Saurischia</taxon>
        <taxon>Theropoda</taxon>
        <taxon>Coelurosauria</taxon>
        <taxon>Aves</taxon>
        <taxon>Neognathae</taxon>
        <taxon>Neoaves</taxon>
        <taxon>Telluraves</taxon>
        <taxon>Coraciimorphae</taxon>
        <taxon>Piciformes</taxon>
        <taxon>Ramphastidae</taxon>
        <taxon>Ramphastos</taxon>
    </lineage>
</organism>
<evidence type="ECO:0000313" key="5">
    <source>
        <dbReference type="Proteomes" id="UP000611227"/>
    </source>
</evidence>